<feature type="region of interest" description="Disordered" evidence="1">
    <location>
        <begin position="185"/>
        <end position="205"/>
    </location>
</feature>
<dbReference type="Proteomes" id="UP001608902">
    <property type="component" value="Unassembled WGS sequence"/>
</dbReference>
<evidence type="ECO:0000256" key="1">
    <source>
        <dbReference type="SAM" id="MobiDB-lite"/>
    </source>
</evidence>
<sequence length="205" mass="24179">MEEQFLRDVRFLGCVLRKDWNGAVVLLSNGPVGGSTKNICFSFLEDSSTEAESKAHENVPKNEILGADIRHRLLDMLKSSELKGDSTPLSSRVLDKLKAVQDEEEAKEIKKQIDTFKEWSRKRMDLIKSQTERLSLRLRQEDILKEKAELQKKIERIHFFENRLKWEDEARRRDTLFKELKMKEKDTEKSEDEYRSSLFEITRKT</sequence>
<proteinExistence type="predicted"/>
<dbReference type="AlphaFoldDB" id="A0ABD6EXS8"/>
<dbReference type="EMBL" id="JBGFUD010007322">
    <property type="protein sequence ID" value="MFH4981497.1"/>
    <property type="molecule type" value="Genomic_DNA"/>
</dbReference>
<evidence type="ECO:0000313" key="2">
    <source>
        <dbReference type="EMBL" id="MFH4981497.1"/>
    </source>
</evidence>
<name>A0ABD6EXS8_9BILA</name>
<gene>
    <name evidence="2" type="ORF">AB6A40_008206</name>
</gene>
<organism evidence="2 3">
    <name type="scientific">Gnathostoma spinigerum</name>
    <dbReference type="NCBI Taxonomy" id="75299"/>
    <lineage>
        <taxon>Eukaryota</taxon>
        <taxon>Metazoa</taxon>
        <taxon>Ecdysozoa</taxon>
        <taxon>Nematoda</taxon>
        <taxon>Chromadorea</taxon>
        <taxon>Rhabditida</taxon>
        <taxon>Spirurina</taxon>
        <taxon>Gnathostomatomorpha</taxon>
        <taxon>Gnathostomatoidea</taxon>
        <taxon>Gnathostomatidae</taxon>
        <taxon>Gnathostoma</taxon>
    </lineage>
</organism>
<accession>A0ABD6EXS8</accession>
<comment type="caution">
    <text evidence="2">The sequence shown here is derived from an EMBL/GenBank/DDBJ whole genome shotgun (WGS) entry which is preliminary data.</text>
</comment>
<keyword evidence="3" id="KW-1185">Reference proteome</keyword>
<reference evidence="2 3" key="1">
    <citation type="submission" date="2024-08" db="EMBL/GenBank/DDBJ databases">
        <title>Gnathostoma spinigerum genome.</title>
        <authorList>
            <person name="Gonzalez-Bertolin B."/>
            <person name="Monzon S."/>
            <person name="Zaballos A."/>
            <person name="Jimenez P."/>
            <person name="Dekumyoy P."/>
            <person name="Varona S."/>
            <person name="Cuesta I."/>
            <person name="Sumanam S."/>
            <person name="Adisakwattana P."/>
            <person name="Gasser R.B."/>
            <person name="Hernandez-Gonzalez A."/>
            <person name="Young N.D."/>
            <person name="Perteguer M.J."/>
        </authorList>
    </citation>
    <scope>NUCLEOTIDE SEQUENCE [LARGE SCALE GENOMIC DNA]</scope>
    <source>
        <strain evidence="2">AL3</strain>
        <tissue evidence="2">Liver</tissue>
    </source>
</reference>
<evidence type="ECO:0000313" key="3">
    <source>
        <dbReference type="Proteomes" id="UP001608902"/>
    </source>
</evidence>
<protein>
    <submittedName>
        <fullName evidence="2">Uncharacterized protein</fullName>
    </submittedName>
</protein>